<dbReference type="PANTHER" id="PTHR30566:SF5">
    <property type="entry name" value="MECHANOSENSITIVE ION CHANNEL PROTEIN 1, MITOCHONDRIAL-RELATED"/>
    <property type="match status" value="1"/>
</dbReference>
<dbReference type="AlphaFoldDB" id="A0A2V3WIQ4"/>
<feature type="transmembrane region" description="Helical" evidence="5">
    <location>
        <begin position="53"/>
        <end position="71"/>
    </location>
</feature>
<comment type="subcellular location">
    <subcellularLocation>
        <location evidence="1">Membrane</location>
    </subcellularLocation>
</comment>
<dbReference type="InterPro" id="IPR006685">
    <property type="entry name" value="MscS_channel_2nd"/>
</dbReference>
<feature type="transmembrane region" description="Helical" evidence="5">
    <location>
        <begin position="12"/>
        <end position="33"/>
    </location>
</feature>
<dbReference type="Pfam" id="PF00924">
    <property type="entry name" value="MS_channel_2nd"/>
    <property type="match status" value="1"/>
</dbReference>
<dbReference type="InterPro" id="IPR023408">
    <property type="entry name" value="MscS_beta-dom_sf"/>
</dbReference>
<dbReference type="OrthoDB" id="9809206at2"/>
<dbReference type="Gene3D" id="1.10.287.1260">
    <property type="match status" value="1"/>
</dbReference>
<reference evidence="7 8" key="1">
    <citation type="submission" date="2018-05" db="EMBL/GenBank/DDBJ databases">
        <title>Genomic Encyclopedia of Type Strains, Phase IV (KMG-IV): sequencing the most valuable type-strain genomes for metagenomic binning, comparative biology and taxonomic classification.</title>
        <authorList>
            <person name="Goeker M."/>
        </authorList>
    </citation>
    <scope>NUCLEOTIDE SEQUENCE [LARGE SCALE GENOMIC DNA]</scope>
    <source>
        <strain evidence="7 8">DSM 22440</strain>
    </source>
</reference>
<feature type="domain" description="Mechanosensitive ion channel MscS" evidence="6">
    <location>
        <begin position="95"/>
        <end position="169"/>
    </location>
</feature>
<sequence>MDQVMQVFSGPNAIQLAIAVIGSVFIMLVRSIISKRLNHYIKDPNSSYRTKKAIGTVGYILIVLLLSVVYRDRLGSLTVFFGIAGAGIAFALQEVIVSLAGWTAILFSDIYKSGDRVLVGGIKGDVIDVGMLRTTIMEIGGWVDGDLYNGRIVRIANSFVFKEPVYNYSADFPFLWDEIKIPVKFGSNYELARAICYQAADEVVGSYVEEAEKHWNNMVQKYLIENATTKPLVLMEVNDNWVEFTVRYVVDYKRRLGVKDELFSHILTKVESSSNQVTLASATFELVSTPTLEVHSEVHTRE</sequence>
<protein>
    <submittedName>
        <fullName evidence="7">Small-conductance mechanosensitive channel</fullName>
    </submittedName>
</protein>
<accession>A0A2V3WIQ4</accession>
<evidence type="ECO:0000313" key="8">
    <source>
        <dbReference type="Proteomes" id="UP000247922"/>
    </source>
</evidence>
<dbReference type="Proteomes" id="UP000247922">
    <property type="component" value="Unassembled WGS sequence"/>
</dbReference>
<name>A0A2V3WIQ4_9BACI</name>
<dbReference type="EMBL" id="QJJR01000002">
    <property type="protein sequence ID" value="PXW92428.1"/>
    <property type="molecule type" value="Genomic_DNA"/>
</dbReference>
<keyword evidence="2 5" id="KW-0812">Transmembrane</keyword>
<keyword evidence="8" id="KW-1185">Reference proteome</keyword>
<feature type="transmembrane region" description="Helical" evidence="5">
    <location>
        <begin position="77"/>
        <end position="107"/>
    </location>
</feature>
<comment type="caution">
    <text evidence="7">The sequence shown here is derived from an EMBL/GenBank/DDBJ whole genome shotgun (WGS) entry which is preliminary data.</text>
</comment>
<evidence type="ECO:0000256" key="5">
    <source>
        <dbReference type="SAM" id="Phobius"/>
    </source>
</evidence>
<keyword evidence="3 5" id="KW-1133">Transmembrane helix</keyword>
<evidence type="ECO:0000256" key="3">
    <source>
        <dbReference type="ARBA" id="ARBA00022989"/>
    </source>
</evidence>
<evidence type="ECO:0000259" key="6">
    <source>
        <dbReference type="Pfam" id="PF00924"/>
    </source>
</evidence>
<organism evidence="7 8">
    <name type="scientific">Streptohalobacillus salinus</name>
    <dbReference type="NCBI Taxonomy" id="621096"/>
    <lineage>
        <taxon>Bacteria</taxon>
        <taxon>Bacillati</taxon>
        <taxon>Bacillota</taxon>
        <taxon>Bacilli</taxon>
        <taxon>Bacillales</taxon>
        <taxon>Bacillaceae</taxon>
        <taxon>Streptohalobacillus</taxon>
    </lineage>
</organism>
<evidence type="ECO:0000256" key="4">
    <source>
        <dbReference type="ARBA" id="ARBA00023136"/>
    </source>
</evidence>
<keyword evidence="4 5" id="KW-0472">Membrane</keyword>
<dbReference type="GO" id="GO:0055085">
    <property type="term" value="P:transmembrane transport"/>
    <property type="evidence" value="ECO:0007669"/>
    <property type="project" value="InterPro"/>
</dbReference>
<proteinExistence type="predicted"/>
<dbReference type="InterPro" id="IPR010920">
    <property type="entry name" value="LSM_dom_sf"/>
</dbReference>
<dbReference type="SUPFAM" id="SSF50182">
    <property type="entry name" value="Sm-like ribonucleoproteins"/>
    <property type="match status" value="1"/>
</dbReference>
<evidence type="ECO:0000313" key="7">
    <source>
        <dbReference type="EMBL" id="PXW92428.1"/>
    </source>
</evidence>
<evidence type="ECO:0000256" key="1">
    <source>
        <dbReference type="ARBA" id="ARBA00004370"/>
    </source>
</evidence>
<gene>
    <name evidence="7" type="ORF">DES38_1026</name>
</gene>
<dbReference type="GO" id="GO:0016020">
    <property type="term" value="C:membrane"/>
    <property type="evidence" value="ECO:0007669"/>
    <property type="project" value="UniProtKB-SubCell"/>
</dbReference>
<dbReference type="Gene3D" id="2.30.30.60">
    <property type="match status" value="1"/>
</dbReference>
<dbReference type="RefSeq" id="WP_110250317.1">
    <property type="nucleotide sequence ID" value="NZ_QJJR01000002.1"/>
</dbReference>
<dbReference type="PANTHER" id="PTHR30566">
    <property type="entry name" value="YNAI-RELATED MECHANOSENSITIVE ION CHANNEL"/>
    <property type="match status" value="1"/>
</dbReference>
<evidence type="ECO:0000256" key="2">
    <source>
        <dbReference type="ARBA" id="ARBA00022692"/>
    </source>
</evidence>